<evidence type="ECO:0000256" key="3">
    <source>
        <dbReference type="ARBA" id="ARBA00023002"/>
    </source>
</evidence>
<dbReference type="PANTHER" id="PTHR43618:SF8">
    <property type="entry name" value="7ALPHA-HYDROXYSTEROID DEHYDROGENASE"/>
    <property type="match status" value="1"/>
</dbReference>
<reference evidence="6 7" key="1">
    <citation type="submission" date="2020-03" db="EMBL/GenBank/DDBJ databases">
        <title>Genomic Encyclopedia of Type Strains, Phase IV (KMG-IV): sequencing the most valuable type-strain genomes for metagenomic binning, comparative biology and taxonomic classification.</title>
        <authorList>
            <person name="Goeker M."/>
        </authorList>
    </citation>
    <scope>NUCLEOTIDE SEQUENCE [LARGE SCALE GENOMIC DNA]</scope>
    <source>
        <strain evidence="6 7">DSM 25229</strain>
    </source>
</reference>
<keyword evidence="7" id="KW-1185">Reference proteome</keyword>
<dbReference type="SMART" id="SM00822">
    <property type="entry name" value="PKS_KR"/>
    <property type="match status" value="1"/>
</dbReference>
<dbReference type="SUPFAM" id="SSF54909">
    <property type="entry name" value="Dimeric alpha+beta barrel"/>
    <property type="match status" value="1"/>
</dbReference>
<dbReference type="Pfam" id="PF13561">
    <property type="entry name" value="adh_short_C2"/>
    <property type="match status" value="1"/>
</dbReference>
<evidence type="ECO:0000313" key="7">
    <source>
        <dbReference type="Proteomes" id="UP000535078"/>
    </source>
</evidence>
<comment type="similarity">
    <text evidence="1">Belongs to the short-chain dehydrogenases/reductases (SDR) family.</text>
</comment>
<dbReference type="Gene3D" id="3.30.70.100">
    <property type="match status" value="1"/>
</dbReference>
<dbReference type="Proteomes" id="UP000535078">
    <property type="component" value="Unassembled WGS sequence"/>
</dbReference>
<proteinExistence type="inferred from homology"/>
<evidence type="ECO:0000256" key="1">
    <source>
        <dbReference type="ARBA" id="ARBA00006484"/>
    </source>
</evidence>
<accession>A0A7X6BA63</accession>
<dbReference type="AlphaFoldDB" id="A0A7X6BA63"/>
<protein>
    <submittedName>
        <fullName evidence="6">Uncharacterized protein (TIGR02118 family)</fullName>
    </submittedName>
</protein>
<dbReference type="Gene3D" id="3.40.50.720">
    <property type="entry name" value="NAD(P)-binding Rossmann-like Domain"/>
    <property type="match status" value="1"/>
</dbReference>
<dbReference type="InterPro" id="IPR002347">
    <property type="entry name" value="SDR_fam"/>
</dbReference>
<dbReference type="SUPFAM" id="SSF51735">
    <property type="entry name" value="NAD(P)-binding Rossmann-fold domains"/>
    <property type="match status" value="1"/>
</dbReference>
<dbReference type="InterPro" id="IPR057326">
    <property type="entry name" value="KR_dom"/>
</dbReference>
<evidence type="ECO:0000259" key="5">
    <source>
        <dbReference type="SMART" id="SM00822"/>
    </source>
</evidence>
<evidence type="ECO:0000313" key="6">
    <source>
        <dbReference type="EMBL" id="NJB90168.1"/>
    </source>
</evidence>
<evidence type="ECO:0000256" key="2">
    <source>
        <dbReference type="ARBA" id="ARBA00022857"/>
    </source>
</evidence>
<dbReference type="InterPro" id="IPR052178">
    <property type="entry name" value="Sec_Metab_Biosynth_SDR"/>
</dbReference>
<sequence length="421" mass="44593">MRTRSASAFSGEQTIRVRRRGRSRRPLPLSRVADHQRGKAGGRRVTTLIVCIKRKPGLSPEAFTTYWQDRHGPLLRSCRDFTRHLRSYTQHALADRDSPVAKLFGVSGDYDGVAVLDFRSEAAMRQAFAEPAYLAEVQPDEANFVDLENCQSFVTNPAPVVGSAQGLFDLTGKTAVVTGGAKGVGAMISRSLLAAGARVLIVARGTAENESFADDLNADGSCILLAHDLSTSEGIAAAVSDIAGETDEVHILVNNAGTFTGAPIEAITPEQWDRELGVNLRAPFFLVQQLLPQLTAAAREGDPARVINIGSIAALWAKSSSAYAYSAAKGGLHQLTRALASDLTRKGVNVNAVAPGFFPSDMTDGFFTAVPGLKEQMIEGIPAERLGSESDIGGAVIFLASKAGAYVSGSILPVEGALWAA</sequence>
<dbReference type="NCBIfam" id="TIGR02118">
    <property type="entry name" value="EthD family reductase"/>
    <property type="match status" value="1"/>
</dbReference>
<dbReference type="InterPro" id="IPR011008">
    <property type="entry name" value="Dimeric_a/b-barrel"/>
</dbReference>
<dbReference type="PROSITE" id="PS00061">
    <property type="entry name" value="ADH_SHORT"/>
    <property type="match status" value="1"/>
</dbReference>
<dbReference type="EMBL" id="JAATIT010000003">
    <property type="protein sequence ID" value="NJB90168.1"/>
    <property type="molecule type" value="Genomic_DNA"/>
</dbReference>
<dbReference type="Pfam" id="PF07110">
    <property type="entry name" value="EthD"/>
    <property type="match status" value="1"/>
</dbReference>
<dbReference type="InterPro" id="IPR009799">
    <property type="entry name" value="EthD_dom"/>
</dbReference>
<dbReference type="InterPro" id="IPR020904">
    <property type="entry name" value="Sc_DH/Rdtase_CS"/>
</dbReference>
<name>A0A7X6BA63_9SPHN</name>
<dbReference type="PANTHER" id="PTHR43618">
    <property type="entry name" value="7-ALPHA-HYDROXYSTEROID DEHYDROGENASE"/>
    <property type="match status" value="1"/>
</dbReference>
<evidence type="ECO:0000256" key="4">
    <source>
        <dbReference type="SAM" id="MobiDB-lite"/>
    </source>
</evidence>
<comment type="caution">
    <text evidence="6">The sequence shown here is derived from an EMBL/GenBank/DDBJ whole genome shotgun (WGS) entry which is preliminary data.</text>
</comment>
<organism evidence="6 7">
    <name type="scientific">Sphingopyxis italica</name>
    <dbReference type="NCBI Taxonomy" id="1129133"/>
    <lineage>
        <taxon>Bacteria</taxon>
        <taxon>Pseudomonadati</taxon>
        <taxon>Pseudomonadota</taxon>
        <taxon>Alphaproteobacteria</taxon>
        <taxon>Sphingomonadales</taxon>
        <taxon>Sphingomonadaceae</taxon>
        <taxon>Sphingopyxis</taxon>
    </lineage>
</organism>
<feature type="domain" description="Ketoreductase" evidence="5">
    <location>
        <begin position="173"/>
        <end position="356"/>
    </location>
</feature>
<dbReference type="FunFam" id="3.40.50.720:FF:000084">
    <property type="entry name" value="Short-chain dehydrogenase reductase"/>
    <property type="match status" value="1"/>
</dbReference>
<keyword evidence="3" id="KW-0560">Oxidoreductase</keyword>
<dbReference type="InterPro" id="IPR036291">
    <property type="entry name" value="NAD(P)-bd_dom_sf"/>
</dbReference>
<keyword evidence="2" id="KW-0521">NADP</keyword>
<dbReference type="PRINTS" id="PR00080">
    <property type="entry name" value="SDRFAMILY"/>
</dbReference>
<dbReference type="PRINTS" id="PR00081">
    <property type="entry name" value="GDHRDH"/>
</dbReference>
<dbReference type="GO" id="GO:0016491">
    <property type="term" value="F:oxidoreductase activity"/>
    <property type="evidence" value="ECO:0007669"/>
    <property type="project" value="UniProtKB-KW"/>
</dbReference>
<gene>
    <name evidence="6" type="ORF">GGR90_002362</name>
</gene>
<feature type="compositionally biased region" description="Polar residues" evidence="4">
    <location>
        <begin position="1"/>
        <end position="13"/>
    </location>
</feature>
<feature type="region of interest" description="Disordered" evidence="4">
    <location>
        <begin position="1"/>
        <end position="40"/>
    </location>
</feature>
<feature type="compositionally biased region" description="Basic residues" evidence="4">
    <location>
        <begin position="16"/>
        <end position="25"/>
    </location>
</feature>